<evidence type="ECO:0000256" key="5">
    <source>
        <dbReference type="ARBA" id="ARBA00022989"/>
    </source>
</evidence>
<protein>
    <recommendedName>
        <fullName evidence="13">Transient receptor ion channel domain-containing protein</fullName>
    </recommendedName>
</protein>
<keyword evidence="6 10" id="KW-0040">ANK repeat</keyword>
<dbReference type="GO" id="GO:0034703">
    <property type="term" value="C:cation channel complex"/>
    <property type="evidence" value="ECO:0007669"/>
    <property type="project" value="TreeGrafter"/>
</dbReference>
<dbReference type="GO" id="GO:0070679">
    <property type="term" value="F:inositol 1,4,5 trisphosphate binding"/>
    <property type="evidence" value="ECO:0007669"/>
    <property type="project" value="TreeGrafter"/>
</dbReference>
<dbReference type="PROSITE" id="PS50088">
    <property type="entry name" value="ANK_REPEAT"/>
    <property type="match status" value="1"/>
</dbReference>
<evidence type="ECO:0000256" key="11">
    <source>
        <dbReference type="SAM" id="MobiDB-lite"/>
    </source>
</evidence>
<dbReference type="GO" id="GO:0015279">
    <property type="term" value="F:store-operated calcium channel activity"/>
    <property type="evidence" value="ECO:0007669"/>
    <property type="project" value="TreeGrafter"/>
</dbReference>
<organism evidence="14 15">
    <name type="scientific">Petrolisthes manimaculis</name>
    <dbReference type="NCBI Taxonomy" id="1843537"/>
    <lineage>
        <taxon>Eukaryota</taxon>
        <taxon>Metazoa</taxon>
        <taxon>Ecdysozoa</taxon>
        <taxon>Arthropoda</taxon>
        <taxon>Crustacea</taxon>
        <taxon>Multicrustacea</taxon>
        <taxon>Malacostraca</taxon>
        <taxon>Eumalacostraca</taxon>
        <taxon>Eucarida</taxon>
        <taxon>Decapoda</taxon>
        <taxon>Pleocyemata</taxon>
        <taxon>Anomura</taxon>
        <taxon>Galatheoidea</taxon>
        <taxon>Porcellanidae</taxon>
        <taxon>Petrolisthes</taxon>
    </lineage>
</organism>
<feature type="transmembrane region" description="Helical" evidence="12">
    <location>
        <begin position="645"/>
        <end position="668"/>
    </location>
</feature>
<evidence type="ECO:0000256" key="3">
    <source>
        <dbReference type="ARBA" id="ARBA00022692"/>
    </source>
</evidence>
<dbReference type="EMBL" id="JAWZYT010001473">
    <property type="protein sequence ID" value="KAK4311835.1"/>
    <property type="molecule type" value="Genomic_DNA"/>
</dbReference>
<feature type="transmembrane region" description="Helical" evidence="12">
    <location>
        <begin position="707"/>
        <end position="729"/>
    </location>
</feature>
<dbReference type="InterPro" id="IPR005821">
    <property type="entry name" value="Ion_trans_dom"/>
</dbReference>
<dbReference type="CDD" id="cd23650">
    <property type="entry name" value="TRP_CaM_bind1"/>
    <property type="match status" value="1"/>
</dbReference>
<dbReference type="PANTHER" id="PTHR10117:SF51">
    <property type="entry name" value="TRANSIENT RECEPTOR POTENTIAL PROTEIN"/>
    <property type="match status" value="1"/>
</dbReference>
<sequence length="1198" mass="134341">MGAKKNGSTAGSQASLNDITSASSVEGGLDMVDAPSDIVLTEPERKYLLFVQRGDVASVRRHLESYKDKPQELDVNCKDPLGRSSIAVAVENENLDLLEILLEFKVKPKDALLHAIAEEYVEGVEVLLAWEEKNHKKGTPYSWEVMSRDTATFTKDITPLILAAHHNHYEILKLLLDRGATLPMPHDIRCGCDECLASTEDDSLRHSLSRINAYKALSSPSLIALSSKDPVRTAFELSGELRRLQGMEHEFKQDYIELRKTVMKFAAELLDQTRTKTELAIMLNYDADGEVWNEGDANSLARLKMAIKYSQKSFVAHPNVQQLLGAIWYDGLPGFRRKDMISQCIEVGKLAAMFPILSLAYMINPGSDKGQFAKKPFVKFITHCGSYMFFLMLLALASQRIEYMLIEWFGNAWLRSVLEEWKMKERGSLPGLVELCIIMYIFGLIWAEIKSLWDDGVMEYIKDLWNIIDFITNSFFTTWILLRTTSFFLVQIDLYYNLWPYYPREMWHPFDPMLLSEGCFGAAMIFSFLKLVHIFSVNPHLGPLQISLGRMIFDIMKFFFLYSLVLFAFGCGMNQLMWYYAELEMQKCYSLPGGLPDTENEDQACFIWRRWANLFETSQSLFWASFGLVELDAFELKGLGDFTRFWAMLMFGSYSVINVIVLLNLLIAMMSNSYNMIYSLFWASFGLVELDAFELTGVGSFTRFWSMLMYGSYSVINVIVLLNLLIAMMSNSYNIISERSDTEWKFARTKLWLSYFEDGGTVPPPFNMIPTPKGIMRAMGVTGNKMRGSIKEKSKKRSEQRHMNVMRLLVRRYITEMQRKADEKGVTEDDINEVKQDISTFRYELIDILKNNGMNTSMVNAEDSSAVGKKGRAMERRLMKGFNIGMVEGIMTEILTTDKKPKNIFGKLAKAIGKKKKEDWNAKVSRASLRRDQIGSSMASLNRSQTSIRRRIQIENQALLNTLHPDRLLEYNPNLERYSPTTRVAYAKFKVNTIKKQKEQKQQQEQQQKAGAANQQLEAEKKQDATGKKFQSRSPTPNPPTNVPKISTPKPPGPTPKPPATSPPKPGVSSPPAAAKPSQPPSGPQAPPRTTVTAPKPQPTPAPKPQPTGAPIKPPAPPAGKTPAQPTTTAAKPTTTTSPPAPKPAPGAPSKTTPTPGKPSAPAPGKPKPSSGAKPSGGDDAIPQGKSSVTGQVRTGWL</sequence>
<keyword evidence="8 12" id="KW-0472">Membrane</keyword>
<keyword evidence="4" id="KW-0677">Repeat</keyword>
<dbReference type="Pfam" id="PF00023">
    <property type="entry name" value="Ank"/>
    <property type="match status" value="1"/>
</dbReference>
<name>A0AAE1PND7_9EUCA</name>
<evidence type="ECO:0000256" key="2">
    <source>
        <dbReference type="ARBA" id="ARBA00022448"/>
    </source>
</evidence>
<gene>
    <name evidence="14" type="ORF">Pmani_016695</name>
</gene>
<evidence type="ECO:0000313" key="14">
    <source>
        <dbReference type="EMBL" id="KAK4311835.1"/>
    </source>
</evidence>
<dbReference type="PROSITE" id="PS50297">
    <property type="entry name" value="ANK_REP_REGION"/>
    <property type="match status" value="1"/>
</dbReference>
<evidence type="ECO:0000313" key="15">
    <source>
        <dbReference type="Proteomes" id="UP001292094"/>
    </source>
</evidence>
<evidence type="ECO:0000256" key="12">
    <source>
        <dbReference type="SAM" id="Phobius"/>
    </source>
</evidence>
<dbReference type="Pfam" id="PF00520">
    <property type="entry name" value="Ion_trans"/>
    <property type="match status" value="1"/>
</dbReference>
<keyword evidence="3 12" id="KW-0812">Transmembrane</keyword>
<comment type="subcellular location">
    <subcellularLocation>
        <location evidence="1">Membrane</location>
        <topology evidence="1">Multi-pass membrane protein</topology>
    </subcellularLocation>
</comment>
<feature type="transmembrane region" description="Helical" evidence="12">
    <location>
        <begin position="347"/>
        <end position="364"/>
    </location>
</feature>
<evidence type="ECO:0000256" key="1">
    <source>
        <dbReference type="ARBA" id="ARBA00004141"/>
    </source>
</evidence>
<evidence type="ECO:0000256" key="6">
    <source>
        <dbReference type="ARBA" id="ARBA00023043"/>
    </source>
</evidence>
<keyword evidence="5 12" id="KW-1133">Transmembrane helix</keyword>
<dbReference type="InterPro" id="IPR013555">
    <property type="entry name" value="TRP_dom"/>
</dbReference>
<feature type="compositionally biased region" description="Low complexity" evidence="11">
    <location>
        <begin position="1067"/>
        <end position="1077"/>
    </location>
</feature>
<evidence type="ECO:0000256" key="7">
    <source>
        <dbReference type="ARBA" id="ARBA00023065"/>
    </source>
</evidence>
<feature type="compositionally biased region" description="Low complexity" evidence="11">
    <location>
        <begin position="1168"/>
        <end position="1178"/>
    </location>
</feature>
<keyword evidence="7" id="KW-0406">Ion transport</keyword>
<dbReference type="Gene3D" id="1.25.40.20">
    <property type="entry name" value="Ankyrin repeat-containing domain"/>
    <property type="match status" value="1"/>
</dbReference>
<dbReference type="Proteomes" id="UP001292094">
    <property type="component" value="Unassembled WGS sequence"/>
</dbReference>
<feature type="domain" description="Transient receptor ion channel" evidence="13">
    <location>
        <begin position="190"/>
        <end position="252"/>
    </location>
</feature>
<feature type="transmembrane region" description="Helical" evidence="12">
    <location>
        <begin position="558"/>
        <end position="581"/>
    </location>
</feature>
<feature type="compositionally biased region" description="Low complexity" evidence="11">
    <location>
        <begin position="1121"/>
        <end position="1138"/>
    </location>
</feature>
<dbReference type="GO" id="GO:0051480">
    <property type="term" value="P:regulation of cytosolic calcium ion concentration"/>
    <property type="evidence" value="ECO:0007669"/>
    <property type="project" value="TreeGrafter"/>
</dbReference>
<feature type="compositionally biased region" description="Pro residues" evidence="11">
    <location>
        <begin position="1096"/>
        <end position="1120"/>
    </location>
</feature>
<keyword evidence="15" id="KW-1185">Reference proteome</keyword>
<accession>A0AAE1PND7</accession>
<feature type="transmembrane region" description="Helical" evidence="12">
    <location>
        <begin position="512"/>
        <end position="537"/>
    </location>
</feature>
<feature type="compositionally biased region" description="Pro residues" evidence="11">
    <location>
        <begin position="1049"/>
        <end position="1066"/>
    </location>
</feature>
<comment type="caution">
    <text evidence="14">The sequence shown here is derived from an EMBL/GenBank/DDBJ whole genome shotgun (WGS) entry which is preliminary data.</text>
</comment>
<dbReference type="SMART" id="SM01420">
    <property type="entry name" value="TRP_2"/>
    <property type="match status" value="1"/>
</dbReference>
<dbReference type="NCBIfam" id="TIGR00870">
    <property type="entry name" value="trp"/>
    <property type="match status" value="1"/>
</dbReference>
<dbReference type="FunFam" id="1.25.40.20:FF:000402">
    <property type="entry name" value="Transient receptor potential channel"/>
    <property type="match status" value="1"/>
</dbReference>
<feature type="transmembrane region" description="Helical" evidence="12">
    <location>
        <begin position="376"/>
        <end position="397"/>
    </location>
</feature>
<evidence type="ECO:0000256" key="9">
    <source>
        <dbReference type="ARBA" id="ARBA00023303"/>
    </source>
</evidence>
<dbReference type="Pfam" id="PF08344">
    <property type="entry name" value="TRP_2"/>
    <property type="match status" value="1"/>
</dbReference>
<proteinExistence type="predicted"/>
<feature type="compositionally biased region" description="Basic and acidic residues" evidence="11">
    <location>
        <begin position="1018"/>
        <end position="1027"/>
    </location>
</feature>
<feature type="region of interest" description="Disordered" evidence="11">
    <location>
        <begin position="997"/>
        <end position="1198"/>
    </location>
</feature>
<evidence type="ECO:0000256" key="8">
    <source>
        <dbReference type="ARBA" id="ARBA00023136"/>
    </source>
</evidence>
<feature type="transmembrane region" description="Helical" evidence="12">
    <location>
        <begin position="429"/>
        <end position="449"/>
    </location>
</feature>
<dbReference type="SMART" id="SM00248">
    <property type="entry name" value="ANK"/>
    <property type="match status" value="2"/>
</dbReference>
<keyword evidence="2" id="KW-0813">Transport</keyword>
<evidence type="ECO:0000256" key="4">
    <source>
        <dbReference type="ARBA" id="ARBA00022737"/>
    </source>
</evidence>
<evidence type="ECO:0000259" key="13">
    <source>
        <dbReference type="SMART" id="SM01420"/>
    </source>
</evidence>
<reference evidence="14" key="1">
    <citation type="submission" date="2023-11" db="EMBL/GenBank/DDBJ databases">
        <title>Genome assemblies of two species of porcelain crab, Petrolisthes cinctipes and Petrolisthes manimaculis (Anomura: Porcellanidae).</title>
        <authorList>
            <person name="Angst P."/>
        </authorList>
    </citation>
    <scope>NUCLEOTIDE SEQUENCE</scope>
    <source>
        <strain evidence="14">PB745_02</strain>
        <tissue evidence="14">Gill</tissue>
    </source>
</reference>
<feature type="repeat" description="ANK" evidence="10">
    <location>
        <begin position="155"/>
        <end position="187"/>
    </location>
</feature>
<feature type="compositionally biased region" description="Polar residues" evidence="11">
    <location>
        <begin position="1185"/>
        <end position="1198"/>
    </location>
</feature>
<evidence type="ECO:0000256" key="10">
    <source>
        <dbReference type="PROSITE-ProRule" id="PRU00023"/>
    </source>
</evidence>
<dbReference type="GO" id="GO:0005886">
    <property type="term" value="C:plasma membrane"/>
    <property type="evidence" value="ECO:0007669"/>
    <property type="project" value="TreeGrafter"/>
</dbReference>
<dbReference type="SUPFAM" id="SSF48403">
    <property type="entry name" value="Ankyrin repeat"/>
    <property type="match status" value="1"/>
</dbReference>
<dbReference type="AlphaFoldDB" id="A0AAE1PND7"/>
<dbReference type="InterPro" id="IPR036770">
    <property type="entry name" value="Ankyrin_rpt-contain_sf"/>
</dbReference>
<dbReference type="InterPro" id="IPR002153">
    <property type="entry name" value="TRPC_channel"/>
</dbReference>
<dbReference type="PANTHER" id="PTHR10117">
    <property type="entry name" value="TRANSIENT RECEPTOR POTENTIAL CHANNEL"/>
    <property type="match status" value="1"/>
</dbReference>
<dbReference type="PRINTS" id="PR01097">
    <property type="entry name" value="TRNSRECEPTRP"/>
</dbReference>
<feature type="compositionally biased region" description="Pro residues" evidence="11">
    <location>
        <begin position="1078"/>
        <end position="1087"/>
    </location>
</feature>
<feature type="compositionally biased region" description="Pro residues" evidence="11">
    <location>
        <begin position="1156"/>
        <end position="1167"/>
    </location>
</feature>
<dbReference type="InterPro" id="IPR002110">
    <property type="entry name" value="Ankyrin_rpt"/>
</dbReference>
<keyword evidence="9" id="KW-0407">Ion channel</keyword>
<feature type="transmembrane region" description="Helical" evidence="12">
    <location>
        <begin position="470"/>
        <end position="492"/>
    </location>
</feature>